<feature type="transmembrane region" description="Helical" evidence="1">
    <location>
        <begin position="120"/>
        <end position="143"/>
    </location>
</feature>
<proteinExistence type="predicted"/>
<evidence type="ECO:0000256" key="1">
    <source>
        <dbReference type="SAM" id="Phobius"/>
    </source>
</evidence>
<protein>
    <submittedName>
        <fullName evidence="2">Predicted permease</fullName>
    </submittedName>
</protein>
<evidence type="ECO:0000313" key="2">
    <source>
        <dbReference type="EMBL" id="GAC43085.1"/>
    </source>
</evidence>
<dbReference type="Proteomes" id="UP000029453">
    <property type="component" value="Unassembled WGS sequence"/>
</dbReference>
<dbReference type="AlphaFoldDB" id="M9LIU3"/>
<dbReference type="EMBL" id="BALG01000183">
    <property type="protein sequence ID" value="GAC43085.1"/>
    <property type="molecule type" value="Genomic_DNA"/>
</dbReference>
<accession>M9LIU3</accession>
<name>M9LIU3_PAEPP</name>
<dbReference type="OrthoDB" id="2688876at2"/>
<feature type="transmembrane region" description="Helical" evidence="1">
    <location>
        <begin position="94"/>
        <end position="113"/>
    </location>
</feature>
<keyword evidence="1" id="KW-0472">Membrane</keyword>
<evidence type="ECO:0000313" key="3">
    <source>
        <dbReference type="Proteomes" id="UP000029453"/>
    </source>
</evidence>
<keyword evidence="1" id="KW-1133">Transmembrane helix</keyword>
<feature type="transmembrane region" description="Helical" evidence="1">
    <location>
        <begin position="37"/>
        <end position="59"/>
    </location>
</feature>
<comment type="caution">
    <text evidence="2">The sequence shown here is derived from an EMBL/GenBank/DDBJ whole genome shotgun (WGS) entry which is preliminary data.</text>
</comment>
<feature type="transmembrane region" description="Helical" evidence="1">
    <location>
        <begin position="71"/>
        <end position="88"/>
    </location>
</feature>
<keyword evidence="3" id="KW-1185">Reference proteome</keyword>
<keyword evidence="1" id="KW-0812">Transmembrane</keyword>
<gene>
    <name evidence="2" type="ORF">PPOP_2452</name>
</gene>
<organism evidence="2 3">
    <name type="scientific">Paenibacillus popilliae ATCC 14706</name>
    <dbReference type="NCBI Taxonomy" id="1212764"/>
    <lineage>
        <taxon>Bacteria</taxon>
        <taxon>Bacillati</taxon>
        <taxon>Bacillota</taxon>
        <taxon>Bacilli</taxon>
        <taxon>Bacillales</taxon>
        <taxon>Paenibacillaceae</taxon>
        <taxon>Paenibacillus</taxon>
    </lineage>
</organism>
<sequence length="149" mass="16295">MFAYFKGAGASAFVATLLAPLVLFCLPQPFGYSTQGLYLVLTFTIASNYVGCVLGWILLTSLNKSRSIDTGTAVMLYVLLGCVFTAMLSFVFSYFVLVFTLIAMSGSVSFYLAQRIKNRMLSWGLILFGPFALIAASSSYLYLTLSPFM</sequence>
<dbReference type="RefSeq" id="WP_006286643.1">
    <property type="nucleotide sequence ID" value="NZ_BALG01000183.1"/>
</dbReference>
<reference evidence="2 3" key="1">
    <citation type="submission" date="2012-10" db="EMBL/GenBank/DDBJ databases">
        <title>Draft Genome Sequence of Paenibacillus popilliae ATCC 14706T.</title>
        <authorList>
            <person name="Iiyama K."/>
            <person name="Mori K."/>
            <person name="Mon H."/>
            <person name="Chieda Y."/>
            <person name="Lee J.M."/>
            <person name="Kusakabe T."/>
            <person name="Tashiro K."/>
            <person name="Asano S."/>
            <person name="Yasunaga-Aoki C."/>
            <person name="Shimizu S."/>
        </authorList>
    </citation>
    <scope>NUCLEOTIDE SEQUENCE [LARGE SCALE GENOMIC DNA]</scope>
    <source>
        <strain evidence="2 3">ATCC 14706</strain>
    </source>
</reference>